<name>A0A0F9EGU2_9ZZZZ</name>
<evidence type="ECO:0000256" key="1">
    <source>
        <dbReference type="SAM" id="Phobius"/>
    </source>
</evidence>
<reference evidence="2" key="1">
    <citation type="journal article" date="2015" name="Nature">
        <title>Complex archaea that bridge the gap between prokaryotes and eukaryotes.</title>
        <authorList>
            <person name="Spang A."/>
            <person name="Saw J.H."/>
            <person name="Jorgensen S.L."/>
            <person name="Zaremba-Niedzwiedzka K."/>
            <person name="Martijn J."/>
            <person name="Lind A.E."/>
            <person name="van Eijk R."/>
            <person name="Schleper C."/>
            <person name="Guy L."/>
            <person name="Ettema T.J."/>
        </authorList>
    </citation>
    <scope>NUCLEOTIDE SEQUENCE</scope>
</reference>
<dbReference type="AlphaFoldDB" id="A0A0F9EGU2"/>
<accession>A0A0F9EGU2</accession>
<organism evidence="2">
    <name type="scientific">marine sediment metagenome</name>
    <dbReference type="NCBI Taxonomy" id="412755"/>
    <lineage>
        <taxon>unclassified sequences</taxon>
        <taxon>metagenomes</taxon>
        <taxon>ecological metagenomes</taxon>
    </lineage>
</organism>
<evidence type="ECO:0000313" key="2">
    <source>
        <dbReference type="EMBL" id="KKL65491.1"/>
    </source>
</evidence>
<keyword evidence="1" id="KW-1133">Transmembrane helix</keyword>
<dbReference type="EMBL" id="LAZR01027513">
    <property type="protein sequence ID" value="KKL65491.1"/>
    <property type="molecule type" value="Genomic_DNA"/>
</dbReference>
<keyword evidence="1" id="KW-0472">Membrane</keyword>
<protein>
    <submittedName>
        <fullName evidence="2">Uncharacterized protein</fullName>
    </submittedName>
</protein>
<feature type="transmembrane region" description="Helical" evidence="1">
    <location>
        <begin position="30"/>
        <end position="49"/>
    </location>
</feature>
<keyword evidence="1" id="KW-0812">Transmembrane</keyword>
<sequence>MKDAFDCSVDYPFSSMVLHRPRWWKKMQRWPLSWVLHAMIFLRLTGLRYKGKRWKR</sequence>
<proteinExistence type="predicted"/>
<gene>
    <name evidence="2" type="ORF">LCGC14_2154460</name>
</gene>
<comment type="caution">
    <text evidence="2">The sequence shown here is derived from an EMBL/GenBank/DDBJ whole genome shotgun (WGS) entry which is preliminary data.</text>
</comment>